<dbReference type="AlphaFoldDB" id="A0A9D0ZQF9"/>
<dbReference type="CDD" id="cd01285">
    <property type="entry name" value="nucleoside_deaminase"/>
    <property type="match status" value="1"/>
</dbReference>
<evidence type="ECO:0000256" key="2">
    <source>
        <dbReference type="ARBA" id="ARBA00022833"/>
    </source>
</evidence>
<dbReference type="PANTHER" id="PTHR11079">
    <property type="entry name" value="CYTOSINE DEAMINASE FAMILY MEMBER"/>
    <property type="match status" value="1"/>
</dbReference>
<dbReference type="GO" id="GO:0052717">
    <property type="term" value="F:tRNA-specific adenosine-34 deaminase activity"/>
    <property type="evidence" value="ECO:0007669"/>
    <property type="project" value="UniProtKB-EC"/>
</dbReference>
<protein>
    <submittedName>
        <fullName evidence="4">Nucleoside deaminase</fullName>
    </submittedName>
</protein>
<gene>
    <name evidence="4" type="ORF">IAB27_01905</name>
</gene>
<evidence type="ECO:0000313" key="4">
    <source>
        <dbReference type="EMBL" id="HIQ90367.1"/>
    </source>
</evidence>
<dbReference type="InterPro" id="IPR016192">
    <property type="entry name" value="APOBEC/CMP_deaminase_Zn-bd"/>
</dbReference>
<dbReference type="Pfam" id="PF14437">
    <property type="entry name" value="MafB19-deam"/>
    <property type="match status" value="1"/>
</dbReference>
<sequence length="134" mass="15534">MNKYMEIALKEAEKSLKINDIPVGAVIVENDKIIAKSHNTREKNHAITHHAEINAVEKAGKKKKTWHLSECEIYITLEPCPMCMEVLKQARIKTIYYGASQLKQVNYKPIPKIKIENVEKTQQLLTDFFKNKRK</sequence>
<dbReference type="InterPro" id="IPR016193">
    <property type="entry name" value="Cytidine_deaminase-like"/>
</dbReference>
<dbReference type="SUPFAM" id="SSF53927">
    <property type="entry name" value="Cytidine deaminase-like"/>
    <property type="match status" value="1"/>
</dbReference>
<comment type="caution">
    <text evidence="4">The sequence shown here is derived from an EMBL/GenBank/DDBJ whole genome shotgun (WGS) entry which is preliminary data.</text>
</comment>
<dbReference type="EMBL" id="DVFV01000038">
    <property type="protein sequence ID" value="HIQ90367.1"/>
    <property type="molecule type" value="Genomic_DNA"/>
</dbReference>
<dbReference type="Proteomes" id="UP000886786">
    <property type="component" value="Unassembled WGS sequence"/>
</dbReference>
<keyword evidence="1" id="KW-0479">Metal-binding</keyword>
<dbReference type="InterPro" id="IPR002125">
    <property type="entry name" value="CMP_dCMP_dom"/>
</dbReference>
<dbReference type="PROSITE" id="PS51747">
    <property type="entry name" value="CYT_DCMP_DEAMINASES_2"/>
    <property type="match status" value="1"/>
</dbReference>
<dbReference type="GO" id="GO:0008270">
    <property type="term" value="F:zinc ion binding"/>
    <property type="evidence" value="ECO:0007669"/>
    <property type="project" value="InterPro"/>
</dbReference>
<evidence type="ECO:0000256" key="1">
    <source>
        <dbReference type="ARBA" id="ARBA00022723"/>
    </source>
</evidence>
<dbReference type="PROSITE" id="PS00903">
    <property type="entry name" value="CYT_DCMP_DEAMINASES_1"/>
    <property type="match status" value="1"/>
</dbReference>
<evidence type="ECO:0000313" key="5">
    <source>
        <dbReference type="Proteomes" id="UP000886786"/>
    </source>
</evidence>
<reference evidence="4" key="1">
    <citation type="submission" date="2020-10" db="EMBL/GenBank/DDBJ databases">
        <authorList>
            <person name="Gilroy R."/>
        </authorList>
    </citation>
    <scope>NUCLEOTIDE SEQUENCE</scope>
    <source>
        <strain evidence="4">CHK147-3167</strain>
    </source>
</reference>
<evidence type="ECO:0000259" key="3">
    <source>
        <dbReference type="PROSITE" id="PS51747"/>
    </source>
</evidence>
<dbReference type="PANTHER" id="PTHR11079:SF179">
    <property type="entry name" value="TRNA(ADENINE(34)) DEAMINASE, CHLOROPLASTIC"/>
    <property type="match status" value="1"/>
</dbReference>
<reference evidence="4" key="2">
    <citation type="journal article" date="2021" name="PeerJ">
        <title>Extensive microbial diversity within the chicken gut microbiome revealed by metagenomics and culture.</title>
        <authorList>
            <person name="Gilroy R."/>
            <person name="Ravi A."/>
            <person name="Getino M."/>
            <person name="Pursley I."/>
            <person name="Horton D.L."/>
            <person name="Alikhan N.F."/>
            <person name="Baker D."/>
            <person name="Gharbi K."/>
            <person name="Hall N."/>
            <person name="Watson M."/>
            <person name="Adriaenssens E.M."/>
            <person name="Foster-Nyarko E."/>
            <person name="Jarju S."/>
            <person name="Secka A."/>
            <person name="Antonio M."/>
            <person name="Oren A."/>
            <person name="Chaudhuri R.R."/>
            <person name="La Ragione R."/>
            <person name="Hildebrand F."/>
            <person name="Pallen M.J."/>
        </authorList>
    </citation>
    <scope>NUCLEOTIDE SEQUENCE</scope>
    <source>
        <strain evidence="4">CHK147-3167</strain>
    </source>
</reference>
<accession>A0A9D0ZQF9</accession>
<feature type="domain" description="CMP/dCMP-type deaminase" evidence="3">
    <location>
        <begin position="1"/>
        <end position="121"/>
    </location>
</feature>
<proteinExistence type="predicted"/>
<keyword evidence="2" id="KW-0862">Zinc</keyword>
<dbReference type="InterPro" id="IPR058535">
    <property type="entry name" value="MafB19-deam"/>
</dbReference>
<organism evidence="4 5">
    <name type="scientific">Candidatus Coprosoma intestinipullorum</name>
    <dbReference type="NCBI Taxonomy" id="2840752"/>
    <lineage>
        <taxon>Bacteria</taxon>
        <taxon>Bacillati</taxon>
        <taxon>Bacillota</taxon>
        <taxon>Bacillota incertae sedis</taxon>
        <taxon>Candidatus Coprosoma</taxon>
    </lineage>
</organism>
<dbReference type="Gene3D" id="3.40.140.10">
    <property type="entry name" value="Cytidine Deaminase, domain 2"/>
    <property type="match status" value="1"/>
</dbReference>
<name>A0A9D0ZQF9_9FIRM</name>
<dbReference type="GO" id="GO:0002100">
    <property type="term" value="P:tRNA wobble adenosine to inosine editing"/>
    <property type="evidence" value="ECO:0007669"/>
    <property type="project" value="InterPro"/>
</dbReference>